<organism evidence="1 2">
    <name type="scientific">Punica granatum</name>
    <name type="common">Pomegranate</name>
    <dbReference type="NCBI Taxonomy" id="22663"/>
    <lineage>
        <taxon>Eukaryota</taxon>
        <taxon>Viridiplantae</taxon>
        <taxon>Streptophyta</taxon>
        <taxon>Embryophyta</taxon>
        <taxon>Tracheophyta</taxon>
        <taxon>Spermatophyta</taxon>
        <taxon>Magnoliopsida</taxon>
        <taxon>eudicotyledons</taxon>
        <taxon>Gunneridae</taxon>
        <taxon>Pentapetalae</taxon>
        <taxon>rosids</taxon>
        <taxon>malvids</taxon>
        <taxon>Myrtales</taxon>
        <taxon>Lythraceae</taxon>
        <taxon>Punica</taxon>
    </lineage>
</organism>
<sequence>MNLRKRQIEIGEWRKAGRWGKEFRQWGSPAGHLTSDDLTLGEEADRGSLICGILIPSSEVTRGEKADKGQES</sequence>
<protein>
    <submittedName>
        <fullName evidence="1">Uncharacterized protein</fullName>
    </submittedName>
</protein>
<dbReference type="AlphaFoldDB" id="A0A2I0JIZ0"/>
<name>A0A2I0JIZ0_PUNGR</name>
<reference evidence="1 2" key="1">
    <citation type="submission" date="2017-11" db="EMBL/GenBank/DDBJ databases">
        <title>De-novo sequencing of pomegranate (Punica granatum L.) genome.</title>
        <authorList>
            <person name="Akparov Z."/>
            <person name="Amiraslanov A."/>
            <person name="Hajiyeva S."/>
            <person name="Abbasov M."/>
            <person name="Kaur K."/>
            <person name="Hamwieh A."/>
            <person name="Solovyev V."/>
            <person name="Salamov A."/>
            <person name="Braich B."/>
            <person name="Kosarev P."/>
            <person name="Mahmoud A."/>
            <person name="Hajiyev E."/>
            <person name="Babayeva S."/>
            <person name="Izzatullayeva V."/>
            <person name="Mammadov A."/>
            <person name="Mammadov A."/>
            <person name="Sharifova S."/>
            <person name="Ojaghi J."/>
            <person name="Eynullazada K."/>
            <person name="Bayramov B."/>
            <person name="Abdulazimova A."/>
            <person name="Shahmuradov I."/>
        </authorList>
    </citation>
    <scope>NUCLEOTIDE SEQUENCE [LARGE SCALE GENOMIC DNA]</scope>
    <source>
        <strain evidence="2">cv. AG2017</strain>
        <tissue evidence="1">Leaf</tissue>
    </source>
</reference>
<proteinExistence type="predicted"/>
<gene>
    <name evidence="1" type="ORF">CRG98_023416</name>
</gene>
<evidence type="ECO:0000313" key="1">
    <source>
        <dbReference type="EMBL" id="PKI56221.1"/>
    </source>
</evidence>
<keyword evidence="2" id="KW-1185">Reference proteome</keyword>
<evidence type="ECO:0000313" key="2">
    <source>
        <dbReference type="Proteomes" id="UP000233551"/>
    </source>
</evidence>
<comment type="caution">
    <text evidence="1">The sequence shown here is derived from an EMBL/GenBank/DDBJ whole genome shotgun (WGS) entry which is preliminary data.</text>
</comment>
<accession>A0A2I0JIZ0</accession>
<dbReference type="EMBL" id="PGOL01001616">
    <property type="protein sequence ID" value="PKI56221.1"/>
    <property type="molecule type" value="Genomic_DNA"/>
</dbReference>
<dbReference type="Proteomes" id="UP000233551">
    <property type="component" value="Unassembled WGS sequence"/>
</dbReference>